<gene>
    <name evidence="10" type="ORF">CLAFUR5_04005</name>
</gene>
<dbReference type="EMBL" id="CP090166">
    <property type="protein sequence ID" value="UJO16700.1"/>
    <property type="molecule type" value="Genomic_DNA"/>
</dbReference>
<keyword evidence="3" id="KW-0808">Transferase</keyword>
<dbReference type="PROSITE" id="PS50011">
    <property type="entry name" value="PROTEIN_KINASE_DOM"/>
    <property type="match status" value="1"/>
</dbReference>
<dbReference type="PANTHER" id="PTHR43671:SF98">
    <property type="entry name" value="SERINE_THREONINE-PROTEIN KINASE NEK11"/>
    <property type="match status" value="1"/>
</dbReference>
<evidence type="ECO:0000259" key="9">
    <source>
        <dbReference type="PROSITE" id="PS50011"/>
    </source>
</evidence>
<dbReference type="AlphaFoldDB" id="A0A9Q8LFU1"/>
<dbReference type="GO" id="GO:0004674">
    <property type="term" value="F:protein serine/threonine kinase activity"/>
    <property type="evidence" value="ECO:0007669"/>
    <property type="project" value="UniProtKB-KW"/>
</dbReference>
<evidence type="ECO:0000256" key="8">
    <source>
        <dbReference type="ARBA" id="ARBA00048679"/>
    </source>
</evidence>
<dbReference type="PROSITE" id="PS00108">
    <property type="entry name" value="PROTEIN_KINASE_ST"/>
    <property type="match status" value="1"/>
</dbReference>
<sequence length="340" mass="37739">MASLTATPAGSGAKTSFLSNGNIIIKELGSGAFSHVYAFIPKPTADQIISDYGANSHDRPATLSRLRSAIQAVKIIHEDYLRQTDMNCLAAEVQALQFLDKASHPNVVHSFASGTHEVWQAWYTMEILSGGDLQSFLSKYTGKSTPLTKPPESFVWHVLKCMVDALLLLHFGRAGPNRNSRDWPGFYHSDIKEDNVLFRVPAEGKGFEDFPDAVLADFGSVGKLDPNADQRTRDAFFQRQKLDVLHVIMRIIDPLVNRAGCTDCRLVELFDQANNIRLQDGLERNTPVKNWLRQTSDLAGKKREELYEPLATDIQTYFSKPAVSDAELAAVFPELSMPAA</sequence>
<evidence type="ECO:0000256" key="1">
    <source>
        <dbReference type="ARBA" id="ARBA00012513"/>
    </source>
</evidence>
<dbReference type="Gene3D" id="1.10.510.10">
    <property type="entry name" value="Transferase(Phosphotransferase) domain 1"/>
    <property type="match status" value="1"/>
</dbReference>
<keyword evidence="4" id="KW-0547">Nucleotide-binding</keyword>
<name>A0A9Q8LFU1_PASFU</name>
<evidence type="ECO:0000256" key="4">
    <source>
        <dbReference type="ARBA" id="ARBA00022741"/>
    </source>
</evidence>
<dbReference type="GO" id="GO:0005634">
    <property type="term" value="C:nucleus"/>
    <property type="evidence" value="ECO:0007669"/>
    <property type="project" value="TreeGrafter"/>
</dbReference>
<evidence type="ECO:0000256" key="3">
    <source>
        <dbReference type="ARBA" id="ARBA00022679"/>
    </source>
</evidence>
<feature type="domain" description="Protein kinase" evidence="9">
    <location>
        <begin position="22"/>
        <end position="340"/>
    </location>
</feature>
<accession>A0A9Q8LFU1</accession>
<keyword evidence="11" id="KW-1185">Reference proteome</keyword>
<dbReference type="GeneID" id="71983883"/>
<reference evidence="10" key="1">
    <citation type="submission" date="2021-12" db="EMBL/GenBank/DDBJ databases">
        <authorList>
            <person name="Zaccaron A."/>
            <person name="Stergiopoulos I."/>
        </authorList>
    </citation>
    <scope>NUCLEOTIDE SEQUENCE</scope>
    <source>
        <strain evidence="10">Race5_Kim</strain>
    </source>
</reference>
<dbReference type="OrthoDB" id="3649535at2759"/>
<evidence type="ECO:0000256" key="6">
    <source>
        <dbReference type="ARBA" id="ARBA00022840"/>
    </source>
</evidence>
<organism evidence="10 11">
    <name type="scientific">Passalora fulva</name>
    <name type="common">Tomato leaf mold</name>
    <name type="synonym">Cladosporium fulvum</name>
    <dbReference type="NCBI Taxonomy" id="5499"/>
    <lineage>
        <taxon>Eukaryota</taxon>
        <taxon>Fungi</taxon>
        <taxon>Dikarya</taxon>
        <taxon>Ascomycota</taxon>
        <taxon>Pezizomycotina</taxon>
        <taxon>Dothideomycetes</taxon>
        <taxon>Dothideomycetidae</taxon>
        <taxon>Mycosphaerellales</taxon>
        <taxon>Mycosphaerellaceae</taxon>
        <taxon>Fulvia</taxon>
    </lineage>
</organism>
<protein>
    <recommendedName>
        <fullName evidence="1">non-specific serine/threonine protein kinase</fullName>
        <ecNumber evidence="1">2.7.11.1</ecNumber>
    </recommendedName>
</protein>
<dbReference type="InterPro" id="IPR008271">
    <property type="entry name" value="Ser/Thr_kinase_AS"/>
</dbReference>
<dbReference type="EC" id="2.7.11.1" evidence="1"/>
<dbReference type="RefSeq" id="XP_047761066.1">
    <property type="nucleotide sequence ID" value="XM_047903153.1"/>
</dbReference>
<comment type="catalytic activity">
    <reaction evidence="8">
        <text>L-seryl-[protein] + ATP = O-phospho-L-seryl-[protein] + ADP + H(+)</text>
        <dbReference type="Rhea" id="RHEA:17989"/>
        <dbReference type="Rhea" id="RHEA-COMP:9863"/>
        <dbReference type="Rhea" id="RHEA-COMP:11604"/>
        <dbReference type="ChEBI" id="CHEBI:15378"/>
        <dbReference type="ChEBI" id="CHEBI:29999"/>
        <dbReference type="ChEBI" id="CHEBI:30616"/>
        <dbReference type="ChEBI" id="CHEBI:83421"/>
        <dbReference type="ChEBI" id="CHEBI:456216"/>
        <dbReference type="EC" id="2.7.11.1"/>
    </reaction>
</comment>
<dbReference type="InterPro" id="IPR050660">
    <property type="entry name" value="NEK_Ser/Thr_kinase"/>
</dbReference>
<keyword evidence="5" id="KW-0418">Kinase</keyword>
<dbReference type="InterPro" id="IPR000719">
    <property type="entry name" value="Prot_kinase_dom"/>
</dbReference>
<keyword evidence="2" id="KW-0723">Serine/threonine-protein kinase</keyword>
<dbReference type="GO" id="GO:0005524">
    <property type="term" value="F:ATP binding"/>
    <property type="evidence" value="ECO:0007669"/>
    <property type="project" value="UniProtKB-KW"/>
</dbReference>
<dbReference type="InterPro" id="IPR011009">
    <property type="entry name" value="Kinase-like_dom_sf"/>
</dbReference>
<evidence type="ECO:0000313" key="10">
    <source>
        <dbReference type="EMBL" id="UJO16700.1"/>
    </source>
</evidence>
<evidence type="ECO:0000256" key="2">
    <source>
        <dbReference type="ARBA" id="ARBA00022527"/>
    </source>
</evidence>
<evidence type="ECO:0000256" key="7">
    <source>
        <dbReference type="ARBA" id="ARBA00047899"/>
    </source>
</evidence>
<dbReference type="Proteomes" id="UP000756132">
    <property type="component" value="Chromosome 4"/>
</dbReference>
<dbReference type="PANTHER" id="PTHR43671">
    <property type="entry name" value="SERINE/THREONINE-PROTEIN KINASE NEK"/>
    <property type="match status" value="1"/>
</dbReference>
<dbReference type="SMART" id="SM00220">
    <property type="entry name" value="S_TKc"/>
    <property type="match status" value="1"/>
</dbReference>
<keyword evidence="6" id="KW-0067">ATP-binding</keyword>
<comment type="catalytic activity">
    <reaction evidence="7">
        <text>L-threonyl-[protein] + ATP = O-phospho-L-threonyl-[protein] + ADP + H(+)</text>
        <dbReference type="Rhea" id="RHEA:46608"/>
        <dbReference type="Rhea" id="RHEA-COMP:11060"/>
        <dbReference type="Rhea" id="RHEA-COMP:11605"/>
        <dbReference type="ChEBI" id="CHEBI:15378"/>
        <dbReference type="ChEBI" id="CHEBI:30013"/>
        <dbReference type="ChEBI" id="CHEBI:30616"/>
        <dbReference type="ChEBI" id="CHEBI:61977"/>
        <dbReference type="ChEBI" id="CHEBI:456216"/>
        <dbReference type="EC" id="2.7.11.1"/>
    </reaction>
</comment>
<reference evidence="10" key="2">
    <citation type="journal article" date="2022" name="Microb. Genom.">
        <title>A chromosome-scale genome assembly of the tomato pathogen Cladosporium fulvum reveals a compartmentalized genome architecture and the presence of a dispensable chromosome.</title>
        <authorList>
            <person name="Zaccaron A.Z."/>
            <person name="Chen L.H."/>
            <person name="Samaras A."/>
            <person name="Stergiopoulos I."/>
        </authorList>
    </citation>
    <scope>NUCLEOTIDE SEQUENCE</scope>
    <source>
        <strain evidence="10">Race5_Kim</strain>
    </source>
</reference>
<evidence type="ECO:0000256" key="5">
    <source>
        <dbReference type="ARBA" id="ARBA00022777"/>
    </source>
</evidence>
<evidence type="ECO:0000313" key="11">
    <source>
        <dbReference type="Proteomes" id="UP000756132"/>
    </source>
</evidence>
<dbReference type="KEGG" id="ffu:CLAFUR5_04005"/>
<dbReference type="SUPFAM" id="SSF56112">
    <property type="entry name" value="Protein kinase-like (PK-like)"/>
    <property type="match status" value="1"/>
</dbReference>
<proteinExistence type="predicted"/>